<dbReference type="EMBL" id="CP144691">
    <property type="protein sequence ID" value="WVY95462.1"/>
    <property type="molecule type" value="Genomic_DNA"/>
</dbReference>
<feature type="domain" description="TOD1/MUCI70 glycosyltransferase-like" evidence="1">
    <location>
        <begin position="41"/>
        <end position="110"/>
    </location>
</feature>
<dbReference type="AlphaFoldDB" id="A0AAQ3MQG9"/>
<dbReference type="InterPro" id="IPR048354">
    <property type="entry name" value="TOD1_MUCI70_glycTrfase_dom"/>
</dbReference>
<dbReference type="InterPro" id="IPR006852">
    <property type="entry name" value="TOD1_MUCI70"/>
</dbReference>
<proteinExistence type="predicted"/>
<keyword evidence="3" id="KW-1185">Reference proteome</keyword>
<evidence type="ECO:0000313" key="2">
    <source>
        <dbReference type="EMBL" id="WVY95462.1"/>
    </source>
</evidence>
<name>A0AAQ3MQG9_VIGMU</name>
<accession>A0AAQ3MQG9</accession>
<reference evidence="2 3" key="1">
    <citation type="journal article" date="2023" name="Life. Sci Alliance">
        <title>Evolutionary insights into 3D genome organization and epigenetic landscape of Vigna mungo.</title>
        <authorList>
            <person name="Junaid A."/>
            <person name="Singh B."/>
            <person name="Bhatia S."/>
        </authorList>
    </citation>
    <scope>NUCLEOTIDE SEQUENCE [LARGE SCALE GENOMIC DNA]</scope>
    <source>
        <strain evidence="2">Urdbean</strain>
    </source>
</reference>
<dbReference type="PANTHER" id="PTHR12956">
    <property type="entry name" value="ALKALINE CERAMIDASE-RELATED"/>
    <property type="match status" value="1"/>
</dbReference>
<organism evidence="2 3">
    <name type="scientific">Vigna mungo</name>
    <name type="common">Black gram</name>
    <name type="synonym">Phaseolus mungo</name>
    <dbReference type="NCBI Taxonomy" id="3915"/>
    <lineage>
        <taxon>Eukaryota</taxon>
        <taxon>Viridiplantae</taxon>
        <taxon>Streptophyta</taxon>
        <taxon>Embryophyta</taxon>
        <taxon>Tracheophyta</taxon>
        <taxon>Spermatophyta</taxon>
        <taxon>Magnoliopsida</taxon>
        <taxon>eudicotyledons</taxon>
        <taxon>Gunneridae</taxon>
        <taxon>Pentapetalae</taxon>
        <taxon>rosids</taxon>
        <taxon>fabids</taxon>
        <taxon>Fabales</taxon>
        <taxon>Fabaceae</taxon>
        <taxon>Papilionoideae</taxon>
        <taxon>50 kb inversion clade</taxon>
        <taxon>NPAAA clade</taxon>
        <taxon>indigoferoid/millettioid clade</taxon>
        <taxon>Phaseoleae</taxon>
        <taxon>Vigna</taxon>
    </lineage>
</organism>
<protein>
    <recommendedName>
        <fullName evidence="1">TOD1/MUCI70 glycosyltransferase-like domain-containing protein</fullName>
    </recommendedName>
</protein>
<evidence type="ECO:0000313" key="3">
    <source>
        <dbReference type="Proteomes" id="UP001374535"/>
    </source>
</evidence>
<dbReference type="PANTHER" id="PTHR12956:SF13">
    <property type="entry name" value="ALKALINE CERAMIDASE TOD1"/>
    <property type="match status" value="1"/>
</dbReference>
<evidence type="ECO:0000259" key="1">
    <source>
        <dbReference type="Pfam" id="PF04765"/>
    </source>
</evidence>
<dbReference type="Pfam" id="PF04765">
    <property type="entry name" value="TOD1_MUCI70"/>
    <property type="match status" value="1"/>
</dbReference>
<gene>
    <name evidence="2" type="ORF">V8G54_034550</name>
</gene>
<dbReference type="Proteomes" id="UP001374535">
    <property type="component" value="Chromosome 10"/>
</dbReference>
<sequence>MFIIHNKPIPMTKDCSLLIAHCSCHFNEFAYEMFILLELFMADVPDSALILRRHGLGSNLFSCLVFNELEAFNPRDQLAFAFVRDKMKPEVKINMFEVEVLEQVAVEYRHNLRSSDGTTFKKVSSSGRTKRAHPDLLYVNGSCCSKCQKYLSIMWGDTSNDEGPH</sequence>